<evidence type="ECO:0000313" key="3">
    <source>
        <dbReference type="Proteomes" id="UP000680839"/>
    </source>
</evidence>
<dbReference type="PROSITE" id="PS50104">
    <property type="entry name" value="TIR"/>
    <property type="match status" value="1"/>
</dbReference>
<evidence type="ECO:0000313" key="2">
    <source>
        <dbReference type="EMBL" id="QWG13411.1"/>
    </source>
</evidence>
<gene>
    <name evidence="2" type="ORF">KMZ29_01270</name>
</gene>
<dbReference type="AlphaFoldDB" id="A0A975RNC7"/>
<keyword evidence="2" id="KW-0675">Receptor</keyword>
<sequence>MTATQDAIFISHATPEDNAFTLWLGGRLTASGYQVFADVLRLKGGDDWERILEDAIRNKAKRFLLVATPGGVQKQGVRNEITIAVETAKRIREDGFIIPLRLAAYAAPLR</sequence>
<name>A0A975RNC7_9BRAD</name>
<dbReference type="EMBL" id="CP076134">
    <property type="protein sequence ID" value="QWG13411.1"/>
    <property type="molecule type" value="Genomic_DNA"/>
</dbReference>
<evidence type="ECO:0000259" key="1">
    <source>
        <dbReference type="PROSITE" id="PS50104"/>
    </source>
</evidence>
<dbReference type="Proteomes" id="UP000680839">
    <property type="component" value="Chromosome"/>
</dbReference>
<dbReference type="Pfam" id="PF13676">
    <property type="entry name" value="TIR_2"/>
    <property type="match status" value="1"/>
</dbReference>
<protein>
    <submittedName>
        <fullName evidence="2">Toll/interleukin-1 receptor domain-containing protein</fullName>
    </submittedName>
</protein>
<dbReference type="SUPFAM" id="SSF52200">
    <property type="entry name" value="Toll/Interleukin receptor TIR domain"/>
    <property type="match status" value="1"/>
</dbReference>
<dbReference type="InterPro" id="IPR000157">
    <property type="entry name" value="TIR_dom"/>
</dbReference>
<feature type="domain" description="TIR" evidence="1">
    <location>
        <begin position="4"/>
        <end position="110"/>
    </location>
</feature>
<accession>A0A975RNC7</accession>
<proteinExistence type="predicted"/>
<dbReference type="RefSeq" id="WP_215622130.1">
    <property type="nucleotide sequence ID" value="NZ_CP076134.1"/>
</dbReference>
<dbReference type="GO" id="GO:0007165">
    <property type="term" value="P:signal transduction"/>
    <property type="evidence" value="ECO:0007669"/>
    <property type="project" value="InterPro"/>
</dbReference>
<organism evidence="2 3">
    <name type="scientific">Bradyrhizobium sediminis</name>
    <dbReference type="NCBI Taxonomy" id="2840469"/>
    <lineage>
        <taxon>Bacteria</taxon>
        <taxon>Pseudomonadati</taxon>
        <taxon>Pseudomonadota</taxon>
        <taxon>Alphaproteobacteria</taxon>
        <taxon>Hyphomicrobiales</taxon>
        <taxon>Nitrobacteraceae</taxon>
        <taxon>Bradyrhizobium</taxon>
    </lineage>
</organism>
<dbReference type="InterPro" id="IPR035897">
    <property type="entry name" value="Toll_tir_struct_dom_sf"/>
</dbReference>
<reference evidence="2" key="1">
    <citation type="submission" date="2021-06" db="EMBL/GenBank/DDBJ databases">
        <title>Bradyrhizobium sp. S2-20-1 Genome sequencing.</title>
        <authorList>
            <person name="Jin L."/>
        </authorList>
    </citation>
    <scope>NUCLEOTIDE SEQUENCE</scope>
    <source>
        <strain evidence="2">S2-20-1</strain>
    </source>
</reference>
<dbReference type="Gene3D" id="3.40.50.10140">
    <property type="entry name" value="Toll/interleukin-1 receptor homology (TIR) domain"/>
    <property type="match status" value="1"/>
</dbReference>